<reference evidence="1" key="1">
    <citation type="submission" date="2020-08" db="EMBL/GenBank/DDBJ databases">
        <title>Multicomponent nature underlies the extraordinary mechanical properties of spider dragline silk.</title>
        <authorList>
            <person name="Kono N."/>
            <person name="Nakamura H."/>
            <person name="Mori M."/>
            <person name="Yoshida Y."/>
            <person name="Ohtoshi R."/>
            <person name="Malay A.D."/>
            <person name="Moran D.A.P."/>
            <person name="Tomita M."/>
            <person name="Numata K."/>
            <person name="Arakawa K."/>
        </authorList>
    </citation>
    <scope>NUCLEOTIDE SEQUENCE</scope>
</reference>
<protein>
    <submittedName>
        <fullName evidence="1">Uncharacterized protein</fullName>
    </submittedName>
</protein>
<evidence type="ECO:0000313" key="2">
    <source>
        <dbReference type="Proteomes" id="UP000886998"/>
    </source>
</evidence>
<organism evidence="1 2">
    <name type="scientific">Trichonephila inaurata madagascariensis</name>
    <dbReference type="NCBI Taxonomy" id="2747483"/>
    <lineage>
        <taxon>Eukaryota</taxon>
        <taxon>Metazoa</taxon>
        <taxon>Ecdysozoa</taxon>
        <taxon>Arthropoda</taxon>
        <taxon>Chelicerata</taxon>
        <taxon>Arachnida</taxon>
        <taxon>Araneae</taxon>
        <taxon>Araneomorphae</taxon>
        <taxon>Entelegynae</taxon>
        <taxon>Araneoidea</taxon>
        <taxon>Nephilidae</taxon>
        <taxon>Trichonephila</taxon>
        <taxon>Trichonephila inaurata</taxon>
    </lineage>
</organism>
<accession>A0A8X6WLB9</accession>
<dbReference type="OrthoDB" id="8054169at2759"/>
<gene>
    <name evidence="1" type="ORF">TNIN_427591</name>
</gene>
<dbReference type="AlphaFoldDB" id="A0A8X6WLB9"/>
<comment type="caution">
    <text evidence="1">The sequence shown here is derived from an EMBL/GenBank/DDBJ whole genome shotgun (WGS) entry which is preliminary data.</text>
</comment>
<keyword evidence="2" id="KW-1185">Reference proteome</keyword>
<dbReference type="EMBL" id="BMAV01000158">
    <property type="protein sequence ID" value="GFY37149.1"/>
    <property type="molecule type" value="Genomic_DNA"/>
</dbReference>
<evidence type="ECO:0000313" key="1">
    <source>
        <dbReference type="EMBL" id="GFY37149.1"/>
    </source>
</evidence>
<sequence length="164" mass="18687">MIKIHIPCSRGYGTNYHRWKNFRDMRNNFWYFGEKPSFRISFSTDASLPVDDSPVEINNTSCVPQIRFPVLLEGEVAILILLLVGRVLTGEAVGVFMDRATRVSQYGNCQIHSPLFQTILIVGSLLDHFHKGWIMFVLGIRVLEGGNHVVVSLDNKRKRRISAL</sequence>
<proteinExistence type="predicted"/>
<name>A0A8X6WLB9_9ARAC</name>
<dbReference type="Proteomes" id="UP000886998">
    <property type="component" value="Unassembled WGS sequence"/>
</dbReference>